<keyword evidence="1" id="KW-0614">Plasmid</keyword>
<organism evidence="1">
    <name type="scientific">Escherichia coli</name>
    <dbReference type="NCBI Taxonomy" id="562"/>
    <lineage>
        <taxon>Bacteria</taxon>
        <taxon>Pseudomonadati</taxon>
        <taxon>Pseudomonadota</taxon>
        <taxon>Gammaproteobacteria</taxon>
        <taxon>Enterobacterales</taxon>
        <taxon>Enterobacteriaceae</taxon>
        <taxon>Escherichia</taxon>
    </lineage>
</organism>
<protein>
    <submittedName>
        <fullName evidence="1">Uncharacterized protein</fullName>
    </submittedName>
</protein>
<geneLocation type="plasmid" evidence="1">
    <name>p417957-CTXM</name>
</geneLocation>
<name>A0A345AMW2_ECOLX</name>
<proteinExistence type="predicted"/>
<reference evidence="1" key="1">
    <citation type="submission" date="2018-06" db="EMBL/GenBank/DDBJ databases">
        <title>Complete sequence of p417957-CTXM.</title>
        <authorList>
            <person name="Shen Y."/>
            <person name="Feng J."/>
            <person name="Jiang X."/>
            <person name="Yin Z."/>
            <person name="Zhan Z."/>
            <person name="Qu D."/>
            <person name="Zeng L."/>
            <person name="Zhou D."/>
        </authorList>
    </citation>
    <scope>NUCLEOTIDE SEQUENCE</scope>
    <source>
        <strain evidence="1">417957</strain>
        <plasmid evidence="1">p417957-CTXM</plasmid>
    </source>
</reference>
<evidence type="ECO:0000313" key="1">
    <source>
        <dbReference type="EMBL" id="AXF37784.1"/>
    </source>
</evidence>
<dbReference type="AlphaFoldDB" id="A0A345AMW2"/>
<dbReference type="EMBL" id="MH454107">
    <property type="protein sequence ID" value="AXF37784.1"/>
    <property type="molecule type" value="Genomic_DNA"/>
</dbReference>
<accession>A0A345AMW2</accession>
<sequence length="168" mass="19154">MARLLPFLKMDTVLIISSWPTGLYDYVQYMQMQSICIVIAYADGKYMRMPHLCRCPAYGYVEPMLYSLFSRSDPKKASYGSSSPSAQRYIPSAQHVVPHTVAHGTICCVVSLDCDAPRRGGKQRYDDFLSVVHFRKVVYSNKVGSIRNGNAVITLCFYKSDFNFYWLT</sequence>